<dbReference type="AlphaFoldDB" id="A0A0E9TN53"/>
<reference evidence="1" key="1">
    <citation type="submission" date="2014-11" db="EMBL/GenBank/DDBJ databases">
        <authorList>
            <person name="Amaro Gonzalez C."/>
        </authorList>
    </citation>
    <scope>NUCLEOTIDE SEQUENCE</scope>
</reference>
<reference evidence="1" key="2">
    <citation type="journal article" date="2015" name="Fish Shellfish Immunol.">
        <title>Early steps in the European eel (Anguilla anguilla)-Vibrio vulnificus interaction in the gills: Role of the RtxA13 toxin.</title>
        <authorList>
            <person name="Callol A."/>
            <person name="Pajuelo D."/>
            <person name="Ebbesson L."/>
            <person name="Teles M."/>
            <person name="MacKenzie S."/>
            <person name="Amaro C."/>
        </authorList>
    </citation>
    <scope>NUCLEOTIDE SEQUENCE</scope>
</reference>
<sequence>MLSRHSCAGYCFPLICQRRNTVDSLSRALICAVAGCVGPAFLQRKMHLTKTFYFPIIHVHLYFRL</sequence>
<evidence type="ECO:0000313" key="1">
    <source>
        <dbReference type="EMBL" id="JAH55031.1"/>
    </source>
</evidence>
<protein>
    <submittedName>
        <fullName evidence="1">Uncharacterized protein</fullName>
    </submittedName>
</protein>
<organism evidence="1">
    <name type="scientific">Anguilla anguilla</name>
    <name type="common">European freshwater eel</name>
    <name type="synonym">Muraena anguilla</name>
    <dbReference type="NCBI Taxonomy" id="7936"/>
    <lineage>
        <taxon>Eukaryota</taxon>
        <taxon>Metazoa</taxon>
        <taxon>Chordata</taxon>
        <taxon>Craniata</taxon>
        <taxon>Vertebrata</taxon>
        <taxon>Euteleostomi</taxon>
        <taxon>Actinopterygii</taxon>
        <taxon>Neopterygii</taxon>
        <taxon>Teleostei</taxon>
        <taxon>Anguilliformes</taxon>
        <taxon>Anguillidae</taxon>
        <taxon>Anguilla</taxon>
    </lineage>
</organism>
<name>A0A0E9TN53_ANGAN</name>
<dbReference type="EMBL" id="GBXM01053546">
    <property type="protein sequence ID" value="JAH55031.1"/>
    <property type="molecule type" value="Transcribed_RNA"/>
</dbReference>
<proteinExistence type="predicted"/>
<accession>A0A0E9TN53</accession>